<protein>
    <submittedName>
        <fullName evidence="1">Uncharacterized protein</fullName>
    </submittedName>
</protein>
<dbReference type="PANTHER" id="PTHR36649:SF28">
    <property type="entry name" value="UBIQUITIN-LIKE DOMAIN-CONTAINING PROTEIN"/>
    <property type="match status" value="1"/>
</dbReference>
<dbReference type="Proteomes" id="UP001591681">
    <property type="component" value="Unassembled WGS sequence"/>
</dbReference>
<organism evidence="1 2">
    <name type="scientific">Coilia grayii</name>
    <name type="common">Gray's grenadier anchovy</name>
    <dbReference type="NCBI Taxonomy" id="363190"/>
    <lineage>
        <taxon>Eukaryota</taxon>
        <taxon>Metazoa</taxon>
        <taxon>Chordata</taxon>
        <taxon>Craniata</taxon>
        <taxon>Vertebrata</taxon>
        <taxon>Euteleostomi</taxon>
        <taxon>Actinopterygii</taxon>
        <taxon>Neopterygii</taxon>
        <taxon>Teleostei</taxon>
        <taxon>Clupei</taxon>
        <taxon>Clupeiformes</taxon>
        <taxon>Clupeoidei</taxon>
        <taxon>Engraulidae</taxon>
        <taxon>Coilinae</taxon>
        <taxon>Coilia</taxon>
    </lineage>
</organism>
<evidence type="ECO:0000313" key="1">
    <source>
        <dbReference type="EMBL" id="KAL2088157.1"/>
    </source>
</evidence>
<keyword evidence="2" id="KW-1185">Reference proteome</keyword>
<proteinExistence type="predicted"/>
<sequence>MDRDIVLEGLSQLVGVTVKAHTGGSNTMLRSAVSGGPSPNMLTVEKLLSAVYFPAEFWEENNYNKVGLRSMPSSHNDLFVMADDFFDPRFDYDFTYIRDTTTFMRGNEVYKRPCGWMRFALKVLNKYMDGNAWLGQPGYRTYSDPNEWPVSYHGTSLGSAKGIIETHYMPGNGQAYGRGIYSTPDVDIAEQHGYVKTFVSQKNGRTYKVCLQNRINPRVRQVFNGGLYWLIPVAAGTPPYLESQIVMGSIRPYSLLLKQV</sequence>
<comment type="caution">
    <text evidence="1">The sequence shown here is derived from an EMBL/GenBank/DDBJ whole genome shotgun (WGS) entry which is preliminary data.</text>
</comment>
<accession>A0ABD1JLY5</accession>
<gene>
    <name evidence="1" type="ORF">ACEWY4_016985</name>
</gene>
<dbReference type="SUPFAM" id="SSF56399">
    <property type="entry name" value="ADP-ribosylation"/>
    <property type="match status" value="1"/>
</dbReference>
<dbReference type="EMBL" id="JBHFQA010000014">
    <property type="protein sequence ID" value="KAL2088157.1"/>
    <property type="molecule type" value="Genomic_DNA"/>
</dbReference>
<name>A0ABD1JLY5_9TELE</name>
<dbReference type="PANTHER" id="PTHR36649">
    <property type="entry name" value="UBIQUITIN-LIKE DOMAIN-CONTAINING PROTEIN"/>
    <property type="match status" value="1"/>
</dbReference>
<reference evidence="1 2" key="1">
    <citation type="submission" date="2024-09" db="EMBL/GenBank/DDBJ databases">
        <title>A chromosome-level genome assembly of Gray's grenadier anchovy, Coilia grayii.</title>
        <authorList>
            <person name="Fu Z."/>
        </authorList>
    </citation>
    <scope>NUCLEOTIDE SEQUENCE [LARGE SCALE GENOMIC DNA]</scope>
    <source>
        <strain evidence="1">G4</strain>
        <tissue evidence="1">Muscle</tissue>
    </source>
</reference>
<dbReference type="AlphaFoldDB" id="A0ABD1JLY5"/>
<evidence type="ECO:0000313" key="2">
    <source>
        <dbReference type="Proteomes" id="UP001591681"/>
    </source>
</evidence>